<gene>
    <name evidence="1" type="ORF">RRG08_034684</name>
</gene>
<protein>
    <submittedName>
        <fullName evidence="1">Uncharacterized protein</fullName>
    </submittedName>
</protein>
<keyword evidence="2" id="KW-1185">Reference proteome</keyword>
<sequence>MPLVRPPVWENQQGPGIFDTLFLATDSKLLICVCFPAHGRTSFSGNRRMMECSVHTSVAPAVASRRRLRRARQKDRRSATRLCMHGSDTKRKEFDISTERLIATFSNQEGQFTSRAARSSNCTRELNGTLRRPGKVQYGNLALCTNEGQAVNVSGITDDPCINCYCKVSSGCITLSVLFTVMALTTVHQFRLLYDCISVVYSDVTDDRDQFRLYDCSSAVVNHSEGQSSFSETFFLVVGTYIVFPSSKSLCCVDCRMPPKVDFCCNVCPSLVSQAPVEARETLAS</sequence>
<evidence type="ECO:0000313" key="1">
    <source>
        <dbReference type="EMBL" id="KAK3760841.1"/>
    </source>
</evidence>
<dbReference type="Proteomes" id="UP001283361">
    <property type="component" value="Unassembled WGS sequence"/>
</dbReference>
<reference evidence="1" key="1">
    <citation type="journal article" date="2023" name="G3 (Bethesda)">
        <title>A reference genome for the long-term kleptoplast-retaining sea slug Elysia crispata morphotype clarki.</title>
        <authorList>
            <person name="Eastman K.E."/>
            <person name="Pendleton A.L."/>
            <person name="Shaikh M.A."/>
            <person name="Suttiyut T."/>
            <person name="Ogas R."/>
            <person name="Tomko P."/>
            <person name="Gavelis G."/>
            <person name="Widhalm J.R."/>
            <person name="Wisecaver J.H."/>
        </authorList>
    </citation>
    <scope>NUCLEOTIDE SEQUENCE</scope>
    <source>
        <strain evidence="1">ECLA1</strain>
    </source>
</reference>
<name>A0AAE0Z2B9_9GAST</name>
<organism evidence="1 2">
    <name type="scientific">Elysia crispata</name>
    <name type="common">lettuce slug</name>
    <dbReference type="NCBI Taxonomy" id="231223"/>
    <lineage>
        <taxon>Eukaryota</taxon>
        <taxon>Metazoa</taxon>
        <taxon>Spiralia</taxon>
        <taxon>Lophotrochozoa</taxon>
        <taxon>Mollusca</taxon>
        <taxon>Gastropoda</taxon>
        <taxon>Heterobranchia</taxon>
        <taxon>Euthyneura</taxon>
        <taxon>Panpulmonata</taxon>
        <taxon>Sacoglossa</taxon>
        <taxon>Placobranchoidea</taxon>
        <taxon>Plakobranchidae</taxon>
        <taxon>Elysia</taxon>
    </lineage>
</organism>
<dbReference type="AlphaFoldDB" id="A0AAE0Z2B9"/>
<evidence type="ECO:0000313" key="2">
    <source>
        <dbReference type="Proteomes" id="UP001283361"/>
    </source>
</evidence>
<proteinExistence type="predicted"/>
<dbReference type="EMBL" id="JAWDGP010004939">
    <property type="protein sequence ID" value="KAK3760841.1"/>
    <property type="molecule type" value="Genomic_DNA"/>
</dbReference>
<accession>A0AAE0Z2B9</accession>
<comment type="caution">
    <text evidence="1">The sequence shown here is derived from an EMBL/GenBank/DDBJ whole genome shotgun (WGS) entry which is preliminary data.</text>
</comment>